<feature type="region of interest" description="Disordered" evidence="21">
    <location>
        <begin position="191"/>
        <end position="219"/>
    </location>
</feature>
<evidence type="ECO:0000256" key="1">
    <source>
        <dbReference type="ARBA" id="ARBA00001936"/>
    </source>
</evidence>
<accession>A0A1K1NIV0</accession>
<protein>
    <recommendedName>
        <fullName evidence="2">DNA ligase (ATP)</fullName>
        <ecNumber evidence="2">6.5.1.1</ecNumber>
    </recommendedName>
    <alternativeName>
        <fullName evidence="19">NHEJ DNA polymerase</fullName>
    </alternativeName>
</protein>
<evidence type="ECO:0000256" key="4">
    <source>
        <dbReference type="ARBA" id="ARBA00022679"/>
    </source>
</evidence>
<comment type="catalytic activity">
    <reaction evidence="20">
        <text>ATP + (deoxyribonucleotide)n-3'-hydroxyl + 5'-phospho-(deoxyribonucleotide)m = (deoxyribonucleotide)n+m + AMP + diphosphate.</text>
        <dbReference type="EC" id="6.5.1.1"/>
    </reaction>
</comment>
<dbReference type="GO" id="GO:0004527">
    <property type="term" value="F:exonuclease activity"/>
    <property type="evidence" value="ECO:0007669"/>
    <property type="project" value="UniProtKB-KW"/>
</dbReference>
<dbReference type="PROSITE" id="PS50160">
    <property type="entry name" value="DNA_LIGASE_A3"/>
    <property type="match status" value="1"/>
</dbReference>
<evidence type="ECO:0000256" key="18">
    <source>
        <dbReference type="ARBA" id="ARBA00023268"/>
    </source>
</evidence>
<dbReference type="RefSeq" id="WP_072358188.1">
    <property type="nucleotide sequence ID" value="NZ_CP139972.1"/>
</dbReference>
<feature type="compositionally biased region" description="Low complexity" evidence="21">
    <location>
        <begin position="206"/>
        <end position="216"/>
    </location>
</feature>
<evidence type="ECO:0000256" key="5">
    <source>
        <dbReference type="ARBA" id="ARBA00022695"/>
    </source>
</evidence>
<keyword evidence="18" id="KW-0511">Multifunctional enzyme</keyword>
<dbReference type="PANTHER" id="PTHR42705:SF3">
    <property type="entry name" value="ATP-DEPENDENT DNA LIGASE"/>
    <property type="match status" value="1"/>
</dbReference>
<keyword evidence="11" id="KW-0269">Exonuclease</keyword>
<keyword evidence="9" id="KW-0227">DNA damage</keyword>
<dbReference type="InterPro" id="IPR014146">
    <property type="entry name" value="LigD_ligase_dom"/>
</dbReference>
<organism evidence="23 25">
    <name type="scientific">Chitinophaga sancti</name>
    <dbReference type="NCBI Taxonomy" id="1004"/>
    <lineage>
        <taxon>Bacteria</taxon>
        <taxon>Pseudomonadati</taxon>
        <taxon>Bacteroidota</taxon>
        <taxon>Chitinophagia</taxon>
        <taxon>Chitinophagales</taxon>
        <taxon>Chitinophagaceae</taxon>
        <taxon>Chitinophaga</taxon>
    </lineage>
</organism>
<evidence type="ECO:0000256" key="19">
    <source>
        <dbReference type="ARBA" id="ARBA00029943"/>
    </source>
</evidence>
<sequence>MTLAKYRQKRTFSKTPEPTGGKSDTRDLHFVIQKHDASHLHYDFRLEMNGVLKSWAVPKGPSMDPTVKRLAMMVEDHPYDYRNFEGIIPAGNYGAGTVIVWDQGTYVPQLNGSSKKDWEKELLHAIDSGKLHFILQGEKLKGEFALVKTHGRGENAWLLFKIKDKYASTADVTKKEKSVISGRTLAQVEKDPDKVWTSNKEEKKAGTANTATGTSTHPENDFSTLLVKGKKSSMPKEIKPMLATLTEKPFDKKDWLYEIKWDGYRAISYLNKRKVTILSRNQLSFNEKFDVIAHALQEWNTKAVIDGEIVALNNEGNPDFQALQNYLKTGKSVQLAYYVFDLLWYDGKDITQLPLIERKEILKQVLPQDNDLIRFSEHITGENGQGTAFYKAALHKGLEGIMAKNSESNYGVGKRSDSWLKVKNNLQTEAIICGYTVPRNSRKHFGAVILGKYKQGVLHYIGHTGGGFNTKSLKELYDKFQGLVRDKSPFKVQPKTNMPATWLKPELVCEVKFAEETREGILRQPIFLGLREDKKAKNEQKEIVVAAPVSDKKTKTMKKTANPEEIVEKVTTKKTGVTANKTKDPSKKTKVAANKTKDPANKPAAKKAVSTSNPKPPKSSHKKNLTNPFLPYDQNEVEVKINNKLLKFTNLDKLYWPDEGITKRDMLNYYAAIADTILPYLINRPQSLNRFPDGIKGFHFYQKNVEDKVADWIDTFPYLSESDGETKEFLVCKDKATLLYMANLGCIELNPWHSRINKPDNPDYCLIDLDPDTNDFDEVIQTALAIKKLLDDVGADAYIKTSGSTGMHILIPLGAKYTFDQSRMLAELIVQIINKRLPDITSIERSPAKRKGKIYLDFLQNRQIQTMAVAYSLRPKPGATVSAPLKWEEVKKGLSIKHFDIFNMPERIAQSGDLLEGVLGKGINMKSVLKKLQQFI</sequence>
<name>A0A1K1NIV0_9BACT</name>
<dbReference type="Gene3D" id="2.40.50.140">
    <property type="entry name" value="Nucleic acid-binding proteins"/>
    <property type="match status" value="1"/>
</dbReference>
<dbReference type="InterPro" id="IPR052171">
    <property type="entry name" value="NHEJ_LigD"/>
</dbReference>
<evidence type="ECO:0000256" key="21">
    <source>
        <dbReference type="SAM" id="MobiDB-lite"/>
    </source>
</evidence>
<keyword evidence="14" id="KW-0238">DNA-binding</keyword>
<dbReference type="CDD" id="cd07971">
    <property type="entry name" value="OBF_DNA_ligase_LigD"/>
    <property type="match status" value="1"/>
</dbReference>
<evidence type="ECO:0000256" key="17">
    <source>
        <dbReference type="ARBA" id="ARBA00023211"/>
    </source>
</evidence>
<dbReference type="Gene3D" id="3.90.920.10">
    <property type="entry name" value="DNA primase, PRIM domain"/>
    <property type="match status" value="1"/>
</dbReference>
<feature type="compositionally biased region" description="Low complexity" evidence="21">
    <location>
        <begin position="601"/>
        <end position="613"/>
    </location>
</feature>
<dbReference type="NCBIfam" id="TIGR02779">
    <property type="entry name" value="NHEJ_ligase_lig"/>
    <property type="match status" value="1"/>
</dbReference>
<dbReference type="GO" id="GO:0003887">
    <property type="term" value="F:DNA-directed DNA polymerase activity"/>
    <property type="evidence" value="ECO:0007669"/>
    <property type="project" value="UniProtKB-KW"/>
</dbReference>
<dbReference type="GO" id="GO:0005524">
    <property type="term" value="F:ATP binding"/>
    <property type="evidence" value="ECO:0007669"/>
    <property type="project" value="UniProtKB-KW"/>
</dbReference>
<dbReference type="InterPro" id="IPR012309">
    <property type="entry name" value="DNA_ligase_ATP-dep_C"/>
</dbReference>
<dbReference type="Pfam" id="PF21686">
    <property type="entry name" value="LigD_Prim-Pol"/>
    <property type="match status" value="1"/>
</dbReference>
<dbReference type="Pfam" id="PF13298">
    <property type="entry name" value="LigD_N"/>
    <property type="match status" value="1"/>
</dbReference>
<proteinExistence type="predicted"/>
<feature type="region of interest" description="Disordered" evidence="21">
    <location>
        <begin position="1"/>
        <end position="26"/>
    </location>
</feature>
<dbReference type="InterPro" id="IPR014145">
    <property type="entry name" value="LigD_pol_dom"/>
</dbReference>
<keyword evidence="26" id="KW-1185">Reference proteome</keyword>
<dbReference type="OrthoDB" id="9802472at2"/>
<keyword evidence="3 24" id="KW-0436">Ligase</keyword>
<dbReference type="EC" id="6.5.1.1" evidence="2"/>
<evidence type="ECO:0000313" key="26">
    <source>
        <dbReference type="Proteomes" id="UP001326715"/>
    </source>
</evidence>
<keyword evidence="5" id="KW-0548">Nucleotidyltransferase</keyword>
<dbReference type="PANTHER" id="PTHR42705">
    <property type="entry name" value="BIFUNCTIONAL NON-HOMOLOGOUS END JOINING PROTEIN LIGD"/>
    <property type="match status" value="1"/>
</dbReference>
<evidence type="ECO:0000313" key="23">
    <source>
        <dbReference type="EMBL" id="SFW35231.1"/>
    </source>
</evidence>
<dbReference type="GO" id="GO:0006310">
    <property type="term" value="P:DNA recombination"/>
    <property type="evidence" value="ECO:0007669"/>
    <property type="project" value="UniProtKB-KW"/>
</dbReference>
<evidence type="ECO:0000313" key="25">
    <source>
        <dbReference type="Proteomes" id="UP000183788"/>
    </source>
</evidence>
<dbReference type="CDD" id="cd04865">
    <property type="entry name" value="LigD_Pol_like_2"/>
    <property type="match status" value="1"/>
</dbReference>
<evidence type="ECO:0000256" key="14">
    <source>
        <dbReference type="ARBA" id="ARBA00023125"/>
    </source>
</evidence>
<keyword evidence="15" id="KW-0233">DNA recombination</keyword>
<dbReference type="Proteomes" id="UP000183788">
    <property type="component" value="Unassembled WGS sequence"/>
</dbReference>
<evidence type="ECO:0000256" key="11">
    <source>
        <dbReference type="ARBA" id="ARBA00022839"/>
    </source>
</evidence>
<keyword evidence="12" id="KW-0067">ATP-binding</keyword>
<evidence type="ECO:0000256" key="15">
    <source>
        <dbReference type="ARBA" id="ARBA00023172"/>
    </source>
</evidence>
<reference evidence="24 26" key="2">
    <citation type="submission" date="2023-11" db="EMBL/GenBank/DDBJ databases">
        <title>MicrobeMod: A computational toolkit for identifying prokaryotic methylation and restriction-modification with nanopore sequencing.</title>
        <authorList>
            <person name="Crits-Christoph A."/>
            <person name="Kang S.C."/>
            <person name="Lee H."/>
            <person name="Ostrov N."/>
        </authorList>
    </citation>
    <scope>NUCLEOTIDE SEQUENCE [LARGE SCALE GENOMIC DNA]</scope>
    <source>
        <strain evidence="24 26">ATCC 23090</strain>
    </source>
</reference>
<evidence type="ECO:0000259" key="22">
    <source>
        <dbReference type="PROSITE" id="PS50160"/>
    </source>
</evidence>
<comment type="cofactor">
    <cofactor evidence="1">
        <name>Mn(2+)</name>
        <dbReference type="ChEBI" id="CHEBI:29035"/>
    </cofactor>
</comment>
<feature type="domain" description="ATP-dependent DNA ligase family profile" evidence="22">
    <location>
        <begin position="328"/>
        <end position="466"/>
    </location>
</feature>
<evidence type="ECO:0000256" key="3">
    <source>
        <dbReference type="ARBA" id="ARBA00022598"/>
    </source>
</evidence>
<evidence type="ECO:0000256" key="13">
    <source>
        <dbReference type="ARBA" id="ARBA00022932"/>
    </source>
</evidence>
<feature type="region of interest" description="Disordered" evidence="21">
    <location>
        <begin position="576"/>
        <end position="629"/>
    </location>
</feature>
<dbReference type="NCBIfam" id="TIGR02776">
    <property type="entry name" value="NHEJ_ligase_prk"/>
    <property type="match status" value="1"/>
</dbReference>
<keyword evidence="7" id="KW-0479">Metal-binding</keyword>
<dbReference type="GO" id="GO:0003910">
    <property type="term" value="F:DNA ligase (ATP) activity"/>
    <property type="evidence" value="ECO:0007669"/>
    <property type="project" value="UniProtKB-EC"/>
</dbReference>
<evidence type="ECO:0000256" key="16">
    <source>
        <dbReference type="ARBA" id="ARBA00023204"/>
    </source>
</evidence>
<evidence type="ECO:0000256" key="10">
    <source>
        <dbReference type="ARBA" id="ARBA00022801"/>
    </source>
</evidence>
<dbReference type="SUPFAM" id="SSF56091">
    <property type="entry name" value="DNA ligase/mRNA capping enzyme, catalytic domain"/>
    <property type="match status" value="1"/>
</dbReference>
<evidence type="ECO:0000256" key="12">
    <source>
        <dbReference type="ARBA" id="ARBA00022840"/>
    </source>
</evidence>
<keyword evidence="16" id="KW-0234">DNA repair</keyword>
<feature type="compositionally biased region" description="Basic residues" evidence="21">
    <location>
        <begin position="1"/>
        <end position="12"/>
    </location>
</feature>
<feature type="compositionally biased region" description="Basic and acidic residues" evidence="21">
    <location>
        <begin position="191"/>
        <end position="205"/>
    </location>
</feature>
<reference evidence="23 25" key="1">
    <citation type="submission" date="2016-11" db="EMBL/GenBank/DDBJ databases">
        <authorList>
            <person name="Jaros S."/>
            <person name="Januszkiewicz K."/>
            <person name="Wedrychowicz H."/>
        </authorList>
    </citation>
    <scope>NUCLEOTIDE SEQUENCE [LARGE SCALE GENOMIC DNA]</scope>
    <source>
        <strain evidence="23 25">DSM 784</strain>
    </source>
</reference>
<dbReference type="InterPro" id="IPR012340">
    <property type="entry name" value="NA-bd_OB-fold"/>
</dbReference>
<keyword evidence="8" id="KW-0547">Nucleotide-binding</keyword>
<dbReference type="STRING" id="1004.SAMN05661012_01347"/>
<dbReference type="SUPFAM" id="SSF50249">
    <property type="entry name" value="Nucleic acid-binding proteins"/>
    <property type="match status" value="1"/>
</dbReference>
<dbReference type="GO" id="GO:0003677">
    <property type="term" value="F:DNA binding"/>
    <property type="evidence" value="ECO:0007669"/>
    <property type="project" value="UniProtKB-KW"/>
</dbReference>
<keyword evidence="4" id="KW-0808">Transferase</keyword>
<evidence type="ECO:0000256" key="8">
    <source>
        <dbReference type="ARBA" id="ARBA00022741"/>
    </source>
</evidence>
<dbReference type="InterPro" id="IPR012310">
    <property type="entry name" value="DNA_ligase_ATP-dep_cent"/>
</dbReference>
<dbReference type="EMBL" id="CP140154">
    <property type="protein sequence ID" value="WQG91187.1"/>
    <property type="molecule type" value="Genomic_DNA"/>
</dbReference>
<dbReference type="CDD" id="cd07906">
    <property type="entry name" value="Adenylation_DNA_ligase_LigD_LigC"/>
    <property type="match status" value="1"/>
</dbReference>
<dbReference type="Gene3D" id="3.30.470.30">
    <property type="entry name" value="DNA ligase/mRNA capping enzyme"/>
    <property type="match status" value="1"/>
</dbReference>
<dbReference type="NCBIfam" id="TIGR02778">
    <property type="entry name" value="ligD_pol"/>
    <property type="match status" value="1"/>
</dbReference>
<dbReference type="Gene3D" id="3.30.1490.70">
    <property type="match status" value="1"/>
</dbReference>
<dbReference type="Pfam" id="PF01068">
    <property type="entry name" value="DNA_ligase_A_M"/>
    <property type="match status" value="1"/>
</dbReference>
<keyword evidence="10" id="KW-0378">Hydrolase</keyword>
<dbReference type="AlphaFoldDB" id="A0A1K1NIV0"/>
<dbReference type="Proteomes" id="UP001326715">
    <property type="component" value="Chromosome"/>
</dbReference>
<evidence type="ECO:0000256" key="20">
    <source>
        <dbReference type="ARBA" id="ARBA00034003"/>
    </source>
</evidence>
<keyword evidence="6" id="KW-0540">Nuclease</keyword>
<dbReference type="InterPro" id="IPR014144">
    <property type="entry name" value="LigD_PE_domain"/>
</dbReference>
<evidence type="ECO:0000256" key="9">
    <source>
        <dbReference type="ARBA" id="ARBA00022763"/>
    </source>
</evidence>
<evidence type="ECO:0000313" key="24">
    <source>
        <dbReference type="EMBL" id="WQG91187.1"/>
    </source>
</evidence>
<dbReference type="GO" id="GO:0046872">
    <property type="term" value="F:metal ion binding"/>
    <property type="evidence" value="ECO:0007669"/>
    <property type="project" value="UniProtKB-KW"/>
</dbReference>
<dbReference type="EMBL" id="FPIZ01000003">
    <property type="protein sequence ID" value="SFW35231.1"/>
    <property type="molecule type" value="Genomic_DNA"/>
</dbReference>
<evidence type="ECO:0000256" key="2">
    <source>
        <dbReference type="ARBA" id="ARBA00012727"/>
    </source>
</evidence>
<dbReference type="NCBIfam" id="TIGR02777">
    <property type="entry name" value="LigD_PE_dom"/>
    <property type="match status" value="1"/>
</dbReference>
<keyword evidence="17" id="KW-0464">Manganese</keyword>
<dbReference type="Pfam" id="PF04679">
    <property type="entry name" value="DNA_ligase_A_C"/>
    <property type="match status" value="1"/>
</dbReference>
<dbReference type="GO" id="GO:0006281">
    <property type="term" value="P:DNA repair"/>
    <property type="evidence" value="ECO:0007669"/>
    <property type="project" value="UniProtKB-KW"/>
</dbReference>
<dbReference type="InterPro" id="IPR014143">
    <property type="entry name" value="NHEJ_ligase_prk"/>
</dbReference>
<gene>
    <name evidence="24" type="primary">ligD</name>
    <name evidence="23" type="ORF">SAMN05661012_01347</name>
    <name evidence="24" type="ORF">SR876_06730</name>
</gene>
<keyword evidence="13" id="KW-0239">DNA-directed DNA polymerase</keyword>
<evidence type="ECO:0000256" key="6">
    <source>
        <dbReference type="ARBA" id="ARBA00022722"/>
    </source>
</evidence>
<evidence type="ECO:0000256" key="7">
    <source>
        <dbReference type="ARBA" id="ARBA00022723"/>
    </source>
</evidence>